<proteinExistence type="predicted"/>
<keyword evidence="2" id="KW-1185">Reference proteome</keyword>
<name>A0ABY0H6W4_9PEZI</name>
<evidence type="ECO:0000313" key="2">
    <source>
        <dbReference type="Proteomes" id="UP000294003"/>
    </source>
</evidence>
<gene>
    <name evidence="1" type="ORF">DL762_006239</name>
</gene>
<protein>
    <submittedName>
        <fullName evidence="1">Uncharacterized protein</fullName>
    </submittedName>
</protein>
<reference evidence="1 2" key="1">
    <citation type="submission" date="2018-06" db="EMBL/GenBank/DDBJ databases">
        <title>Complete Genomes of Monosporascus.</title>
        <authorList>
            <person name="Robinson A.J."/>
            <person name="Natvig D.O."/>
        </authorList>
    </citation>
    <scope>NUCLEOTIDE SEQUENCE [LARGE SCALE GENOMIC DNA]</scope>
    <source>
        <strain evidence="1 2">CBS 609.92</strain>
    </source>
</reference>
<accession>A0ABY0H6W4</accession>
<evidence type="ECO:0000313" key="1">
    <source>
        <dbReference type="EMBL" id="RYO83194.1"/>
    </source>
</evidence>
<comment type="caution">
    <text evidence="1">The sequence shown here is derived from an EMBL/GenBank/DDBJ whole genome shotgun (WGS) entry which is preliminary data.</text>
</comment>
<sequence length="104" mass="12059">MAAVDACRAPLAQYPSRPFSEEAMKQTALAHLEEYLSRPVDDKPFVAEDTQKERDRLWQNWTRFCETVSIDNRTAWLRFVAHPETADAQAFFKSFLRIYAETSA</sequence>
<dbReference type="Proteomes" id="UP000294003">
    <property type="component" value="Unassembled WGS sequence"/>
</dbReference>
<dbReference type="EMBL" id="QJNS01000194">
    <property type="protein sequence ID" value="RYO83194.1"/>
    <property type="molecule type" value="Genomic_DNA"/>
</dbReference>
<organism evidence="1 2">
    <name type="scientific">Monosporascus cannonballus</name>
    <dbReference type="NCBI Taxonomy" id="155416"/>
    <lineage>
        <taxon>Eukaryota</taxon>
        <taxon>Fungi</taxon>
        <taxon>Dikarya</taxon>
        <taxon>Ascomycota</taxon>
        <taxon>Pezizomycotina</taxon>
        <taxon>Sordariomycetes</taxon>
        <taxon>Xylariomycetidae</taxon>
        <taxon>Xylariales</taxon>
        <taxon>Xylariales incertae sedis</taxon>
        <taxon>Monosporascus</taxon>
    </lineage>
</organism>